<protein>
    <submittedName>
        <fullName evidence="1">Uncharacterized protein</fullName>
    </submittedName>
</protein>
<dbReference type="RefSeq" id="WP_204345241.1">
    <property type="nucleotide sequence ID" value="NZ_JACNMJ010000002.1"/>
</dbReference>
<keyword evidence="2" id="KW-1185">Reference proteome</keyword>
<evidence type="ECO:0000313" key="2">
    <source>
        <dbReference type="Proteomes" id="UP001203687"/>
    </source>
</evidence>
<comment type="caution">
    <text evidence="1">The sequence shown here is derived from an EMBL/GenBank/DDBJ whole genome shotgun (WGS) entry which is preliminary data.</text>
</comment>
<reference evidence="1" key="1">
    <citation type="submission" date="2022-04" db="EMBL/GenBank/DDBJ databases">
        <authorList>
            <person name="Ren T."/>
        </authorList>
    </citation>
    <scope>NUCLEOTIDE SEQUENCE</scope>
    <source>
        <strain evidence="1">F63249</strain>
    </source>
</reference>
<gene>
    <name evidence="1" type="ORF">MUY34_08590</name>
</gene>
<dbReference type="EMBL" id="JALPQF010000007">
    <property type="protein sequence ID" value="MCK8480675.1"/>
    <property type="molecule type" value="Genomic_DNA"/>
</dbReference>
<organism evidence="1 2">
    <name type="scientific">Psychroserpens algicola</name>
    <dbReference type="NCBI Taxonomy" id="1719034"/>
    <lineage>
        <taxon>Bacteria</taxon>
        <taxon>Pseudomonadati</taxon>
        <taxon>Bacteroidota</taxon>
        <taxon>Flavobacteriia</taxon>
        <taxon>Flavobacteriales</taxon>
        <taxon>Flavobacteriaceae</taxon>
        <taxon>Psychroserpens</taxon>
    </lineage>
</organism>
<sequence>MEKKEYHISFRIATLLIAFIMVLPSVVKLSHAITHDHQHEVCIEKNQTHFHKVDFDCEFYKFKINQNLFFEFTNYNIESSSYTNTSETAYYTYLKSHKQLTSFLRGPPHLM</sequence>
<accession>A0ABT0H8I4</accession>
<dbReference type="Proteomes" id="UP001203687">
    <property type="component" value="Unassembled WGS sequence"/>
</dbReference>
<name>A0ABT0H8I4_9FLAO</name>
<proteinExistence type="predicted"/>
<evidence type="ECO:0000313" key="1">
    <source>
        <dbReference type="EMBL" id="MCK8480675.1"/>
    </source>
</evidence>